<dbReference type="RefSeq" id="WP_222836410.1">
    <property type="nucleotide sequence ID" value="NZ_CXSU01000012.1"/>
</dbReference>
<dbReference type="SMART" id="SM00287">
    <property type="entry name" value="SH3b"/>
    <property type="match status" value="2"/>
</dbReference>
<dbReference type="Gene3D" id="2.30.30.40">
    <property type="entry name" value="SH3 Domains"/>
    <property type="match status" value="2"/>
</dbReference>
<evidence type="ECO:0000313" key="3">
    <source>
        <dbReference type="EMBL" id="CTQ50980.1"/>
    </source>
</evidence>
<accession>A0A0M6YM15</accession>
<dbReference type="SUPFAM" id="SSF50044">
    <property type="entry name" value="SH3-domain"/>
    <property type="match status" value="1"/>
</dbReference>
<dbReference type="InterPro" id="IPR003646">
    <property type="entry name" value="SH3-like_bac-type"/>
</dbReference>
<reference evidence="3 4" key="1">
    <citation type="submission" date="2015-07" db="EMBL/GenBank/DDBJ databases">
        <authorList>
            <person name="Noorani M."/>
        </authorList>
    </citation>
    <scope>NUCLEOTIDE SEQUENCE [LARGE SCALE GENOMIC DNA]</scope>
    <source>
        <strain evidence="3 4">CECT 7802</strain>
    </source>
</reference>
<evidence type="ECO:0000256" key="1">
    <source>
        <dbReference type="SAM" id="SignalP"/>
    </source>
</evidence>
<dbReference type="PROSITE" id="PS51781">
    <property type="entry name" value="SH3B"/>
    <property type="match status" value="1"/>
</dbReference>
<evidence type="ECO:0000313" key="4">
    <source>
        <dbReference type="Proteomes" id="UP000049222"/>
    </source>
</evidence>
<feature type="signal peptide" evidence="1">
    <location>
        <begin position="1"/>
        <end position="18"/>
    </location>
</feature>
<dbReference type="Pfam" id="PF08239">
    <property type="entry name" value="SH3_3"/>
    <property type="match status" value="2"/>
</dbReference>
<dbReference type="PANTHER" id="PTHR34408">
    <property type="entry name" value="FAMILY PROTEIN, PUTATIVE-RELATED"/>
    <property type="match status" value="1"/>
</dbReference>
<sequence>MRLILALILLLSPLTAAAQTLYVTRTDDGFLNMRTGPGTRFDVTQRLSPGDRVDVQQTEGAWYYVRLPSGERGWVSGNFLERGEPADGLRYVARSDDGYLNLRAGPGTDHAILRRMYPGDRLDTLERRGRWLRVRHVSGAEGWAYDAYVTR</sequence>
<dbReference type="InterPro" id="IPR052354">
    <property type="entry name" value="Cell_Wall_Dynamics_Protein"/>
</dbReference>
<organism evidence="3 4">
    <name type="scientific">Jannaschia donghaensis</name>
    <dbReference type="NCBI Taxonomy" id="420998"/>
    <lineage>
        <taxon>Bacteria</taxon>
        <taxon>Pseudomonadati</taxon>
        <taxon>Pseudomonadota</taxon>
        <taxon>Alphaproteobacteria</taxon>
        <taxon>Rhodobacterales</taxon>
        <taxon>Roseobacteraceae</taxon>
        <taxon>Jannaschia</taxon>
    </lineage>
</organism>
<dbReference type="STRING" id="420998.JDO7802_03011"/>
<keyword evidence="4" id="KW-1185">Reference proteome</keyword>
<proteinExistence type="predicted"/>
<name>A0A0M6YM15_9RHOB</name>
<dbReference type="AlphaFoldDB" id="A0A0M6YM15"/>
<feature type="chain" id="PRO_5005808085" evidence="1">
    <location>
        <begin position="19"/>
        <end position="151"/>
    </location>
</feature>
<keyword evidence="1" id="KW-0732">Signal</keyword>
<protein>
    <submittedName>
        <fullName evidence="3">SH3 domain protein</fullName>
    </submittedName>
</protein>
<feature type="domain" description="SH3b" evidence="2">
    <location>
        <begin position="18"/>
        <end position="84"/>
    </location>
</feature>
<dbReference type="Proteomes" id="UP000049222">
    <property type="component" value="Unassembled WGS sequence"/>
</dbReference>
<dbReference type="PANTHER" id="PTHR34408:SF1">
    <property type="entry name" value="GLYCOSYL HYDROLASE FAMILY 19 DOMAIN-CONTAINING PROTEIN HI_1415"/>
    <property type="match status" value="1"/>
</dbReference>
<gene>
    <name evidence="3" type="ORF">JDO7802_03011</name>
</gene>
<evidence type="ECO:0000259" key="2">
    <source>
        <dbReference type="PROSITE" id="PS51781"/>
    </source>
</evidence>
<dbReference type="EMBL" id="CXSU01000012">
    <property type="protein sequence ID" value="CTQ50980.1"/>
    <property type="molecule type" value="Genomic_DNA"/>
</dbReference>
<dbReference type="InterPro" id="IPR036028">
    <property type="entry name" value="SH3-like_dom_sf"/>
</dbReference>